<feature type="domain" description="Flagellar motor switch protein FliG C-terminal" evidence="4">
    <location>
        <begin position="455"/>
        <end position="551"/>
    </location>
</feature>
<name>A0A250ICC5_9BACT</name>
<sequence>MNRLSRHLLIVLCTLVGAGASAARAAATTPQGRLRAEAEERSRAEVSDLLRTLCPEQCVLVSVEARVEEEALAGAPPGFETLSGGASLPTLRSVSARVLVDSQLPGPFRTRLKDLVAQRLKTVGPQPTVEVETVAFPPRNAPHLEAAPREPKPQQPTATPPSSTPEPEAKPPVPLRERAEERLLEAAPLLAVAALLALTVLVLGVLLVVATRRAASPPPGLEYGPEPLPALDPMPVAPVPPAEYPAVRARRLERTLREERSVRNTVVREALARGESRQVALWTREMGEFLLEDLRGDPALAASLSSLAAELGRVPSADAGTRATALYDLEGRAIASRLAQAEGSVELAFAFLEGVRPERFAAACQGLSSGSREVALRFAPSSMRSVALQSLSSAQRRELALGLARQPEVSTRYAQAVADELRTLLSETTGGASQLERILGEVLDTLSMADQDRLIERLRQEGSERLASSLLTESSLVGAPVEVLGAALLRLPSAQLVTYLNGAEGSLREQLLAACPTSLQRELREELGMRGSGRPEEFTGARRELLTCVKDEMLRRGLSLNQNGARAGRAN</sequence>
<accession>A0A250ICC5</accession>
<dbReference type="AlphaFoldDB" id="A0A250ICC5"/>
<feature type="signal peptide" evidence="3">
    <location>
        <begin position="1"/>
        <end position="25"/>
    </location>
</feature>
<evidence type="ECO:0000256" key="1">
    <source>
        <dbReference type="SAM" id="MobiDB-lite"/>
    </source>
</evidence>
<feature type="chain" id="PRO_5012219527" description="Flagellar motor switch protein FliG C-terminal domain-containing protein" evidence="3">
    <location>
        <begin position="26"/>
        <end position="571"/>
    </location>
</feature>
<feature type="transmembrane region" description="Helical" evidence="2">
    <location>
        <begin position="186"/>
        <end position="209"/>
    </location>
</feature>
<reference evidence="5 6" key="1">
    <citation type="submission" date="2017-06" db="EMBL/GenBank/DDBJ databases">
        <authorList>
            <person name="Kim H.J."/>
            <person name="Triplett B.A."/>
        </authorList>
    </citation>
    <scope>NUCLEOTIDE SEQUENCE [LARGE SCALE GENOMIC DNA]</scope>
    <source>
        <strain evidence="5 6">DSM 14713</strain>
    </source>
</reference>
<proteinExistence type="predicted"/>
<dbReference type="SUPFAM" id="SSF48029">
    <property type="entry name" value="FliG"/>
    <property type="match status" value="1"/>
</dbReference>
<organism evidence="5 6">
    <name type="scientific">Melittangium boletus DSM 14713</name>
    <dbReference type="NCBI Taxonomy" id="1294270"/>
    <lineage>
        <taxon>Bacteria</taxon>
        <taxon>Pseudomonadati</taxon>
        <taxon>Myxococcota</taxon>
        <taxon>Myxococcia</taxon>
        <taxon>Myxococcales</taxon>
        <taxon>Cystobacterineae</taxon>
        <taxon>Archangiaceae</taxon>
        <taxon>Melittangium</taxon>
    </lineage>
</organism>
<dbReference type="Pfam" id="PF01706">
    <property type="entry name" value="FliG_C"/>
    <property type="match status" value="1"/>
</dbReference>
<feature type="compositionally biased region" description="Pro residues" evidence="1">
    <location>
        <begin position="158"/>
        <end position="173"/>
    </location>
</feature>
<dbReference type="InterPro" id="IPR023087">
    <property type="entry name" value="Flg_Motor_Flig_C"/>
</dbReference>
<evidence type="ECO:0000256" key="2">
    <source>
        <dbReference type="SAM" id="Phobius"/>
    </source>
</evidence>
<gene>
    <name evidence="5" type="ORF">MEBOL_002260</name>
</gene>
<feature type="region of interest" description="Disordered" evidence="1">
    <location>
        <begin position="131"/>
        <end position="173"/>
    </location>
</feature>
<keyword evidence="3" id="KW-0732">Signal</keyword>
<dbReference type="EMBL" id="CP022163">
    <property type="protein sequence ID" value="ATB28811.1"/>
    <property type="molecule type" value="Genomic_DNA"/>
</dbReference>
<dbReference type="InterPro" id="IPR011002">
    <property type="entry name" value="FliG_a-hlx"/>
</dbReference>
<evidence type="ECO:0000313" key="6">
    <source>
        <dbReference type="Proteomes" id="UP000217289"/>
    </source>
</evidence>
<keyword evidence="2" id="KW-0472">Membrane</keyword>
<evidence type="ECO:0000256" key="3">
    <source>
        <dbReference type="SAM" id="SignalP"/>
    </source>
</evidence>
<evidence type="ECO:0000313" key="5">
    <source>
        <dbReference type="EMBL" id="ATB28811.1"/>
    </source>
</evidence>
<protein>
    <recommendedName>
        <fullName evidence="4">Flagellar motor switch protein FliG C-terminal domain-containing protein</fullName>
    </recommendedName>
</protein>
<keyword evidence="6" id="KW-1185">Reference proteome</keyword>
<dbReference type="OrthoDB" id="5489615at2"/>
<evidence type="ECO:0000259" key="4">
    <source>
        <dbReference type="Pfam" id="PF01706"/>
    </source>
</evidence>
<keyword evidence="2" id="KW-0812">Transmembrane</keyword>
<dbReference type="Proteomes" id="UP000217289">
    <property type="component" value="Chromosome"/>
</dbReference>
<dbReference type="RefSeq" id="WP_095977456.1">
    <property type="nucleotide sequence ID" value="NZ_CP022163.1"/>
</dbReference>
<keyword evidence="2" id="KW-1133">Transmembrane helix</keyword>
<dbReference type="KEGG" id="mbd:MEBOL_002260"/>
<dbReference type="Gene3D" id="1.10.220.30">
    <property type="match status" value="1"/>
</dbReference>